<reference evidence="5 6" key="1">
    <citation type="journal article" date="2015" name="Genome Biol. Evol.">
        <title>Phylogenomic analyses indicate that early fungi evolved digesting cell walls of algal ancestors of land plants.</title>
        <authorList>
            <person name="Chang Y."/>
            <person name="Wang S."/>
            <person name="Sekimoto S."/>
            <person name="Aerts A.L."/>
            <person name="Choi C."/>
            <person name="Clum A."/>
            <person name="LaButti K.M."/>
            <person name="Lindquist E.A."/>
            <person name="Yee Ngan C."/>
            <person name="Ohm R.A."/>
            <person name="Salamov A.A."/>
            <person name="Grigoriev I.V."/>
            <person name="Spatafora J.W."/>
            <person name="Berbee M.L."/>
        </authorList>
    </citation>
    <scope>NUCLEOTIDE SEQUENCE [LARGE SCALE GENOMIC DNA]</scope>
    <source>
        <strain evidence="5 6">NRRL 28638</strain>
    </source>
</reference>
<dbReference type="PANTHER" id="PTHR24264:SF54">
    <property type="entry name" value="PEPTIDASE S1 DOMAIN-CONTAINING PROTEIN"/>
    <property type="match status" value="1"/>
</dbReference>
<keyword evidence="6" id="KW-1185">Reference proteome</keyword>
<dbReference type="GO" id="GO:0005615">
    <property type="term" value="C:extracellular space"/>
    <property type="evidence" value="ECO:0007669"/>
    <property type="project" value="TreeGrafter"/>
</dbReference>
<dbReference type="SUPFAM" id="SSF50494">
    <property type="entry name" value="Trypsin-like serine proteases"/>
    <property type="match status" value="1"/>
</dbReference>
<dbReference type="InterPro" id="IPR050127">
    <property type="entry name" value="Serine_Proteases_S1"/>
</dbReference>
<evidence type="ECO:0000313" key="6">
    <source>
        <dbReference type="Proteomes" id="UP000070444"/>
    </source>
</evidence>
<dbReference type="Pfam" id="PF00089">
    <property type="entry name" value="Trypsin"/>
    <property type="match status" value="1"/>
</dbReference>
<dbReference type="OrthoDB" id="6380398at2759"/>
<dbReference type="InterPro" id="IPR043504">
    <property type="entry name" value="Peptidase_S1_PA_chymotrypsin"/>
</dbReference>
<keyword evidence="2" id="KW-0378">Hydrolase</keyword>
<dbReference type="PROSITE" id="PS00135">
    <property type="entry name" value="TRYPSIN_SER"/>
    <property type="match status" value="1"/>
</dbReference>
<dbReference type="PANTHER" id="PTHR24264">
    <property type="entry name" value="TRYPSIN-RELATED"/>
    <property type="match status" value="1"/>
</dbReference>
<dbReference type="FunFam" id="2.40.10.10:FF:000002">
    <property type="entry name" value="Transmembrane protease serine"/>
    <property type="match status" value="1"/>
</dbReference>
<dbReference type="Gene3D" id="2.40.10.10">
    <property type="entry name" value="Trypsin-like serine proteases"/>
    <property type="match status" value="1"/>
</dbReference>
<sequence>MGGYDIAIFKINNTKGELTKVEFDTDKYYNADGKLLTAIGWGNTKKLPKTTILQEVKVPVYNLEKCQKNYQEVKYTVENWDTQFCAGYPEGQSDACQGDSGGPLFFMKNGAQVLVGLTSHGKGCALPNKPGVYTRIAPLIDWIKGNM</sequence>
<dbReference type="PROSITE" id="PS50240">
    <property type="entry name" value="TRYPSIN_DOM"/>
    <property type="match status" value="1"/>
</dbReference>
<evidence type="ECO:0000313" key="5">
    <source>
        <dbReference type="EMBL" id="KXN69893.1"/>
    </source>
</evidence>
<dbReference type="InterPro" id="IPR033116">
    <property type="entry name" value="TRYPSIN_SER"/>
</dbReference>
<gene>
    <name evidence="5" type="ORF">CONCODRAFT_7656</name>
</gene>
<evidence type="ECO:0000259" key="4">
    <source>
        <dbReference type="PROSITE" id="PS50240"/>
    </source>
</evidence>
<dbReference type="Proteomes" id="UP000070444">
    <property type="component" value="Unassembled WGS sequence"/>
</dbReference>
<dbReference type="STRING" id="796925.A0A137P4G8"/>
<evidence type="ECO:0000256" key="2">
    <source>
        <dbReference type="ARBA" id="ARBA00022801"/>
    </source>
</evidence>
<dbReference type="GO" id="GO:0006508">
    <property type="term" value="P:proteolysis"/>
    <property type="evidence" value="ECO:0007669"/>
    <property type="project" value="UniProtKB-KW"/>
</dbReference>
<dbReference type="AlphaFoldDB" id="A0A137P4G8"/>
<dbReference type="InterPro" id="IPR001254">
    <property type="entry name" value="Trypsin_dom"/>
</dbReference>
<dbReference type="CDD" id="cd00190">
    <property type="entry name" value="Tryp_SPc"/>
    <property type="match status" value="1"/>
</dbReference>
<keyword evidence="3" id="KW-1015">Disulfide bond</keyword>
<organism evidence="5 6">
    <name type="scientific">Conidiobolus coronatus (strain ATCC 28846 / CBS 209.66 / NRRL 28638)</name>
    <name type="common">Delacroixia coronata</name>
    <dbReference type="NCBI Taxonomy" id="796925"/>
    <lineage>
        <taxon>Eukaryota</taxon>
        <taxon>Fungi</taxon>
        <taxon>Fungi incertae sedis</taxon>
        <taxon>Zoopagomycota</taxon>
        <taxon>Entomophthoromycotina</taxon>
        <taxon>Entomophthoromycetes</taxon>
        <taxon>Entomophthorales</taxon>
        <taxon>Ancylistaceae</taxon>
        <taxon>Conidiobolus</taxon>
    </lineage>
</organism>
<evidence type="ECO:0000256" key="1">
    <source>
        <dbReference type="ARBA" id="ARBA00022670"/>
    </source>
</evidence>
<feature type="domain" description="Peptidase S1" evidence="4">
    <location>
        <begin position="1"/>
        <end position="147"/>
    </location>
</feature>
<dbReference type="SMART" id="SM00020">
    <property type="entry name" value="Tryp_SPc"/>
    <property type="match status" value="1"/>
</dbReference>
<dbReference type="InterPro" id="IPR009003">
    <property type="entry name" value="Peptidase_S1_PA"/>
</dbReference>
<name>A0A137P4G8_CONC2</name>
<dbReference type="EMBL" id="KQ964520">
    <property type="protein sequence ID" value="KXN69893.1"/>
    <property type="molecule type" value="Genomic_DNA"/>
</dbReference>
<keyword evidence="1 5" id="KW-0645">Protease</keyword>
<dbReference type="GO" id="GO:0004252">
    <property type="term" value="F:serine-type endopeptidase activity"/>
    <property type="evidence" value="ECO:0007669"/>
    <property type="project" value="InterPro"/>
</dbReference>
<proteinExistence type="predicted"/>
<protein>
    <submittedName>
        <fullName evidence="5">Trypsin-like serine protease</fullName>
    </submittedName>
</protein>
<evidence type="ECO:0000256" key="3">
    <source>
        <dbReference type="ARBA" id="ARBA00023157"/>
    </source>
</evidence>
<accession>A0A137P4G8</accession>